<feature type="domain" description="Mab-21-like HhH/H2TH-like" evidence="1">
    <location>
        <begin position="115"/>
        <end position="189"/>
    </location>
</feature>
<protein>
    <recommendedName>
        <fullName evidence="1">Mab-21-like HhH/H2TH-like domain-containing protein</fullName>
    </recommendedName>
</protein>
<dbReference type="PANTHER" id="PTHR10656">
    <property type="entry name" value="CELL FATE DETERMINING PROTEIN MAB21-RELATED"/>
    <property type="match status" value="1"/>
</dbReference>
<dbReference type="EMBL" id="CAJPWZ010001405">
    <property type="protein sequence ID" value="CAG2214333.1"/>
    <property type="molecule type" value="Genomic_DNA"/>
</dbReference>
<evidence type="ECO:0000313" key="3">
    <source>
        <dbReference type="Proteomes" id="UP000683360"/>
    </source>
</evidence>
<proteinExistence type="predicted"/>
<evidence type="ECO:0000259" key="1">
    <source>
        <dbReference type="Pfam" id="PF20266"/>
    </source>
</evidence>
<dbReference type="Proteomes" id="UP000683360">
    <property type="component" value="Unassembled WGS sequence"/>
</dbReference>
<dbReference type="Pfam" id="PF20266">
    <property type="entry name" value="Mab-21_C"/>
    <property type="match status" value="1"/>
</dbReference>
<dbReference type="InterPro" id="IPR046906">
    <property type="entry name" value="Mab-21_HhH/H2TH-like"/>
</dbReference>
<accession>A0A8S3S801</accession>
<dbReference type="Gene3D" id="1.10.1410.40">
    <property type="match status" value="1"/>
</dbReference>
<sequence>MVDAHALSGAVEDGLGTHYSDYVVALTMNEWPQMAKSFINRDRHGWPSPDLIKNIVDQGCGFVATAHPICKNNDLQWQMSSAKSEQILVRSLNQTQIRAYLFFKSLFKLHLLKPECLSSYMMNNVLFWTLELVQTNKWSPENIMYCVESLVNMLCAYLNKAIIPHFFFSNQNLIGHIEKKKTLKKIAKKANGFQDNVLAMIIKYAVSSDLQEHTKIVDVWRTPLYIRTFKQILEDQELITNKNAISIPSLENFLEWVNLTCLLEGGQEIRFNNLSMEVCAGRNQNNLTSNLSSVKTVHNCITCFLP</sequence>
<reference evidence="2" key="1">
    <citation type="submission" date="2021-03" db="EMBL/GenBank/DDBJ databases">
        <authorList>
            <person name="Bekaert M."/>
        </authorList>
    </citation>
    <scope>NUCLEOTIDE SEQUENCE</scope>
</reference>
<keyword evidence="3" id="KW-1185">Reference proteome</keyword>
<comment type="caution">
    <text evidence="2">The sequence shown here is derived from an EMBL/GenBank/DDBJ whole genome shotgun (WGS) entry which is preliminary data.</text>
</comment>
<dbReference type="AlphaFoldDB" id="A0A8S3S801"/>
<evidence type="ECO:0000313" key="2">
    <source>
        <dbReference type="EMBL" id="CAG2214333.1"/>
    </source>
</evidence>
<organism evidence="2 3">
    <name type="scientific">Mytilus edulis</name>
    <name type="common">Blue mussel</name>
    <dbReference type="NCBI Taxonomy" id="6550"/>
    <lineage>
        <taxon>Eukaryota</taxon>
        <taxon>Metazoa</taxon>
        <taxon>Spiralia</taxon>
        <taxon>Lophotrochozoa</taxon>
        <taxon>Mollusca</taxon>
        <taxon>Bivalvia</taxon>
        <taxon>Autobranchia</taxon>
        <taxon>Pteriomorphia</taxon>
        <taxon>Mytilida</taxon>
        <taxon>Mytiloidea</taxon>
        <taxon>Mytilidae</taxon>
        <taxon>Mytilinae</taxon>
        <taxon>Mytilus</taxon>
    </lineage>
</organism>
<dbReference type="OrthoDB" id="6059016at2759"/>
<gene>
    <name evidence="2" type="ORF">MEDL_28166</name>
</gene>
<dbReference type="PANTHER" id="PTHR10656:SF69">
    <property type="entry name" value="MAB-21-LIKE HHH_H2TH-LIKE DOMAIN-CONTAINING PROTEIN"/>
    <property type="match status" value="1"/>
</dbReference>
<name>A0A8S3S801_MYTED</name>